<keyword evidence="2" id="KW-0201">Cytochrome c-type biogenesis</keyword>
<evidence type="ECO:0000313" key="7">
    <source>
        <dbReference type="EMBL" id="MBS0030220.1"/>
    </source>
</evidence>
<proteinExistence type="predicted"/>
<dbReference type="PANTHER" id="PTHR42852">
    <property type="entry name" value="THIOL:DISULFIDE INTERCHANGE PROTEIN DSBE"/>
    <property type="match status" value="1"/>
</dbReference>
<organism evidence="7 8">
    <name type="scientific">Chitinophaga hostae</name>
    <dbReference type="NCBI Taxonomy" id="2831022"/>
    <lineage>
        <taxon>Bacteria</taxon>
        <taxon>Pseudomonadati</taxon>
        <taxon>Bacteroidota</taxon>
        <taxon>Chitinophagia</taxon>
        <taxon>Chitinophagales</taxon>
        <taxon>Chitinophagaceae</taxon>
        <taxon>Chitinophaga</taxon>
    </lineage>
</organism>
<dbReference type="InterPro" id="IPR036249">
    <property type="entry name" value="Thioredoxin-like_sf"/>
</dbReference>
<evidence type="ECO:0000256" key="3">
    <source>
        <dbReference type="ARBA" id="ARBA00023157"/>
    </source>
</evidence>
<dbReference type="InterPro" id="IPR013766">
    <property type="entry name" value="Thioredoxin_domain"/>
</dbReference>
<evidence type="ECO:0000256" key="4">
    <source>
        <dbReference type="ARBA" id="ARBA00023284"/>
    </source>
</evidence>
<dbReference type="InterPro" id="IPR013740">
    <property type="entry name" value="Redoxin"/>
</dbReference>
<keyword evidence="8" id="KW-1185">Reference proteome</keyword>
<dbReference type="InterPro" id="IPR036929">
    <property type="entry name" value="DsbDN_sf"/>
</dbReference>
<dbReference type="SUPFAM" id="SSF52833">
    <property type="entry name" value="Thioredoxin-like"/>
    <property type="match status" value="1"/>
</dbReference>
<dbReference type="Proteomes" id="UP000676386">
    <property type="component" value="Unassembled WGS sequence"/>
</dbReference>
<evidence type="ECO:0000256" key="5">
    <source>
        <dbReference type="SAM" id="SignalP"/>
    </source>
</evidence>
<name>A0ABS5J563_9BACT</name>
<accession>A0ABS5J563</accession>
<dbReference type="InterPro" id="IPR028250">
    <property type="entry name" value="DsbDN"/>
</dbReference>
<feature type="chain" id="PRO_5047369112" evidence="5">
    <location>
        <begin position="20"/>
        <end position="306"/>
    </location>
</feature>
<dbReference type="Gene3D" id="2.60.40.1250">
    <property type="entry name" value="Thiol:disulfide interchange protein DsbD, N-terminal domain"/>
    <property type="match status" value="1"/>
</dbReference>
<reference evidence="7 8" key="1">
    <citation type="submission" date="2021-04" db="EMBL/GenBank/DDBJ databases">
        <title>Chitinophaga sp. nov., isolated from the rhizosphere soil.</title>
        <authorList>
            <person name="He S."/>
        </authorList>
    </citation>
    <scope>NUCLEOTIDE SEQUENCE [LARGE SCALE GENOMIC DNA]</scope>
    <source>
        <strain evidence="7 8">2R12</strain>
    </source>
</reference>
<keyword evidence="5" id="KW-0732">Signal</keyword>
<dbReference type="Pfam" id="PF11412">
    <property type="entry name" value="DsbD_N"/>
    <property type="match status" value="1"/>
</dbReference>
<evidence type="ECO:0000256" key="2">
    <source>
        <dbReference type="ARBA" id="ARBA00022748"/>
    </source>
</evidence>
<feature type="domain" description="Thioredoxin" evidence="6">
    <location>
        <begin position="166"/>
        <end position="306"/>
    </location>
</feature>
<dbReference type="Gene3D" id="3.40.30.10">
    <property type="entry name" value="Glutaredoxin"/>
    <property type="match status" value="1"/>
</dbReference>
<comment type="caution">
    <text evidence="7">The sequence shown here is derived from an EMBL/GenBank/DDBJ whole genome shotgun (WGS) entry which is preliminary data.</text>
</comment>
<dbReference type="InterPro" id="IPR050553">
    <property type="entry name" value="Thioredoxin_ResA/DsbE_sf"/>
</dbReference>
<dbReference type="PROSITE" id="PS51352">
    <property type="entry name" value="THIOREDOXIN_2"/>
    <property type="match status" value="1"/>
</dbReference>
<dbReference type="RefSeq" id="WP_211975360.1">
    <property type="nucleotide sequence ID" value="NZ_CBFHAM010000004.1"/>
</dbReference>
<evidence type="ECO:0000256" key="1">
    <source>
        <dbReference type="ARBA" id="ARBA00004196"/>
    </source>
</evidence>
<dbReference type="CDD" id="cd02966">
    <property type="entry name" value="TlpA_like_family"/>
    <property type="match status" value="1"/>
</dbReference>
<gene>
    <name evidence="7" type="ORF">KE626_23045</name>
</gene>
<keyword evidence="3" id="KW-1015">Disulfide bond</keyword>
<keyword evidence="4" id="KW-0676">Redox-active center</keyword>
<dbReference type="Pfam" id="PF08534">
    <property type="entry name" value="Redoxin"/>
    <property type="match status" value="1"/>
</dbReference>
<feature type="signal peptide" evidence="5">
    <location>
        <begin position="1"/>
        <end position="19"/>
    </location>
</feature>
<comment type="subcellular location">
    <subcellularLocation>
        <location evidence="1">Cell envelope</location>
    </subcellularLocation>
</comment>
<evidence type="ECO:0000259" key="6">
    <source>
        <dbReference type="PROSITE" id="PS51352"/>
    </source>
</evidence>
<protein>
    <submittedName>
        <fullName evidence="7">TlpA family protein disulfide reductase</fullName>
    </submittedName>
</protein>
<dbReference type="EMBL" id="JAGTXB010000013">
    <property type="protein sequence ID" value="MBS0030220.1"/>
    <property type="molecule type" value="Genomic_DNA"/>
</dbReference>
<dbReference type="PANTHER" id="PTHR42852:SF6">
    <property type="entry name" value="THIOL:DISULFIDE INTERCHANGE PROTEIN DSBE"/>
    <property type="match status" value="1"/>
</dbReference>
<evidence type="ECO:0000313" key="8">
    <source>
        <dbReference type="Proteomes" id="UP000676386"/>
    </source>
</evidence>
<sequence length="306" mass="34028">MRSVFFLILISLAAISGFAQNSHPVSWKFSSESTGPRTFKINFVASIKEPFHIYPQSFDGGLGMPTTISFEENANVELIGEMEEKGVESSNGEAVAFYAKAVTFSQTIKLKTDVKTTLRFRIKYMACNNQMCLPPSSKEFTLVINEKGGVAVATEEEKISLISDKPEVALKYEDFVLPDTEGKKVFTKVITSGNKYTFIDFWASWCSPCRAQAKALVPLYNKYSKKGFGVIGVSLDTDAAAWKKAIKNDGYTWTNLSDLKGFDSPISKKYGIKAIPRNFLINNKGVIVARDLHGKELEAKLMELFN</sequence>